<protein>
    <submittedName>
        <fullName evidence="3">Response regulator</fullName>
    </submittedName>
</protein>
<dbReference type="OrthoDB" id="651456at2"/>
<dbReference type="AlphaFoldDB" id="A0A4Q9FIL8"/>
<gene>
    <name evidence="3" type="ORF">EYD46_17535</name>
</gene>
<accession>A0A4Q9FIL8</accession>
<proteinExistence type="predicted"/>
<dbReference type="RefSeq" id="WP_130938480.1">
    <property type="nucleotide sequence ID" value="NZ_BMEE01000001.1"/>
</dbReference>
<keyword evidence="1" id="KW-0597">Phosphoprotein</keyword>
<dbReference type="InterPro" id="IPR011006">
    <property type="entry name" value="CheY-like_superfamily"/>
</dbReference>
<name>A0A4Q9FIL8_9FLAO</name>
<feature type="modified residue" description="4-aspartylphosphate" evidence="1">
    <location>
        <position position="66"/>
    </location>
</feature>
<dbReference type="Proteomes" id="UP000292372">
    <property type="component" value="Unassembled WGS sequence"/>
</dbReference>
<reference evidence="3 4" key="1">
    <citation type="journal article" date="2015" name="Int. J. Syst. Evol. Microbiol.">
        <title>Hyunsoonleella pacifica sp. nov., isolated from seawater of South Pacific Gyre.</title>
        <authorList>
            <person name="Gao X."/>
            <person name="Zhang Z."/>
            <person name="Dai X."/>
            <person name="Zhang X.H."/>
        </authorList>
    </citation>
    <scope>NUCLEOTIDE SEQUENCE [LARGE SCALE GENOMIC DNA]</scope>
    <source>
        <strain evidence="3 4">SW033</strain>
    </source>
</reference>
<dbReference type="InterPro" id="IPR001789">
    <property type="entry name" value="Sig_transdc_resp-reg_receiver"/>
</dbReference>
<evidence type="ECO:0000313" key="3">
    <source>
        <dbReference type="EMBL" id="TBN11970.1"/>
    </source>
</evidence>
<dbReference type="PROSITE" id="PS50110">
    <property type="entry name" value="RESPONSE_REGULATORY"/>
    <property type="match status" value="1"/>
</dbReference>
<dbReference type="EMBL" id="SIRS01000009">
    <property type="protein sequence ID" value="TBN11970.1"/>
    <property type="molecule type" value="Genomic_DNA"/>
</dbReference>
<evidence type="ECO:0000256" key="1">
    <source>
        <dbReference type="PROSITE-ProRule" id="PRU00169"/>
    </source>
</evidence>
<dbReference type="Gene3D" id="3.40.50.2300">
    <property type="match status" value="1"/>
</dbReference>
<dbReference type="SUPFAM" id="SSF52172">
    <property type="entry name" value="CheY-like"/>
    <property type="match status" value="1"/>
</dbReference>
<evidence type="ECO:0000259" key="2">
    <source>
        <dbReference type="PROSITE" id="PS50110"/>
    </source>
</evidence>
<evidence type="ECO:0000313" key="4">
    <source>
        <dbReference type="Proteomes" id="UP000292372"/>
    </source>
</evidence>
<feature type="domain" description="Response regulatory" evidence="2">
    <location>
        <begin position="6"/>
        <end position="138"/>
    </location>
</feature>
<comment type="caution">
    <text evidence="3">The sequence shown here is derived from an EMBL/GenBank/DDBJ whole genome shotgun (WGS) entry which is preliminary data.</text>
</comment>
<keyword evidence="4" id="KW-1185">Reference proteome</keyword>
<organism evidence="3 4">
    <name type="scientific">Hyunsoonleella pacifica</name>
    <dbReference type="NCBI Taxonomy" id="1080224"/>
    <lineage>
        <taxon>Bacteria</taxon>
        <taxon>Pseudomonadati</taxon>
        <taxon>Bacteroidota</taxon>
        <taxon>Flavobacteriia</taxon>
        <taxon>Flavobacteriales</taxon>
        <taxon>Flavobacteriaceae</taxon>
    </lineage>
</organism>
<sequence length="225" mass="25901">MKRTIKVLIIEDEPLIINVYERTLLNVASKNETLSFDIQSAVNCDQAMLKLNKVGKDDGFDLIFLDMRIPKSKRGHILCGEDLGIKIKNKFKKTKVVVSTSYDDAYRIYSILQNLDPDGLLVKRDLTTPLLYEAIEKVIVEPPFYSHTVMKLFRKQSTNDFVVDNIDRKMLYELANGTKMNELPQILPLSIAALERRKRILKDIFNVHSKGDRDLLLSARERGFI</sequence>
<dbReference type="GO" id="GO:0000160">
    <property type="term" value="P:phosphorelay signal transduction system"/>
    <property type="evidence" value="ECO:0007669"/>
    <property type="project" value="InterPro"/>
</dbReference>